<organism evidence="3 4">
    <name type="scientific">Kribbella orskensis</name>
    <dbReference type="NCBI Taxonomy" id="2512216"/>
    <lineage>
        <taxon>Bacteria</taxon>
        <taxon>Bacillati</taxon>
        <taxon>Actinomycetota</taxon>
        <taxon>Actinomycetes</taxon>
        <taxon>Propionibacteriales</taxon>
        <taxon>Kribbellaceae</taxon>
        <taxon>Kribbella</taxon>
    </lineage>
</organism>
<evidence type="ECO:0000256" key="1">
    <source>
        <dbReference type="SAM" id="Phobius"/>
    </source>
</evidence>
<keyword evidence="1" id="KW-0472">Membrane</keyword>
<keyword evidence="1" id="KW-1133">Transmembrane helix</keyword>
<dbReference type="InterPro" id="IPR008024">
    <property type="entry name" value="YiaAB"/>
</dbReference>
<protein>
    <recommendedName>
        <fullName evidence="2">YiaAB two helix domain-containing protein</fullName>
    </recommendedName>
</protein>
<dbReference type="EMBL" id="SLWM01000026">
    <property type="protein sequence ID" value="TCO12289.1"/>
    <property type="molecule type" value="Genomic_DNA"/>
</dbReference>
<feature type="transmembrane region" description="Helical" evidence="1">
    <location>
        <begin position="52"/>
        <end position="72"/>
    </location>
</feature>
<feature type="domain" description="YiaAB two helix" evidence="2">
    <location>
        <begin position="25"/>
        <end position="77"/>
    </location>
</feature>
<proteinExistence type="predicted"/>
<sequence length="107" mass="11804">MWWGPAAPDDERMTKTIQPSQTSAFYAQAIASFAISLTSMGLALVYLPAAGWVRAFLGLGLLYLVTSTVTLCKVVRDRQEMSVVTNRVDQARLDKLLAEHDPFKVDA</sequence>
<keyword evidence="4" id="KW-1185">Reference proteome</keyword>
<gene>
    <name evidence="3" type="ORF">EV644_12632</name>
</gene>
<feature type="transmembrane region" description="Helical" evidence="1">
    <location>
        <begin position="25"/>
        <end position="46"/>
    </location>
</feature>
<evidence type="ECO:0000313" key="4">
    <source>
        <dbReference type="Proteomes" id="UP000295818"/>
    </source>
</evidence>
<evidence type="ECO:0000259" key="2">
    <source>
        <dbReference type="Pfam" id="PF05360"/>
    </source>
</evidence>
<evidence type="ECO:0000313" key="3">
    <source>
        <dbReference type="EMBL" id="TCO12289.1"/>
    </source>
</evidence>
<dbReference type="Proteomes" id="UP000295818">
    <property type="component" value="Unassembled WGS sequence"/>
</dbReference>
<name>A0ABY2B962_9ACTN</name>
<dbReference type="Pfam" id="PF05360">
    <property type="entry name" value="YiaAB"/>
    <property type="match status" value="1"/>
</dbReference>
<comment type="caution">
    <text evidence="3">The sequence shown here is derived from an EMBL/GenBank/DDBJ whole genome shotgun (WGS) entry which is preliminary data.</text>
</comment>
<reference evidence="3 4" key="1">
    <citation type="journal article" date="2015" name="Stand. Genomic Sci.">
        <title>Genomic Encyclopedia of Bacterial and Archaeal Type Strains, Phase III: the genomes of soil and plant-associated and newly described type strains.</title>
        <authorList>
            <person name="Whitman W.B."/>
            <person name="Woyke T."/>
            <person name="Klenk H.P."/>
            <person name="Zhou Y."/>
            <person name="Lilburn T.G."/>
            <person name="Beck B.J."/>
            <person name="De Vos P."/>
            <person name="Vandamme P."/>
            <person name="Eisen J.A."/>
            <person name="Garrity G."/>
            <person name="Hugenholtz P."/>
            <person name="Kyrpides N.C."/>
        </authorList>
    </citation>
    <scope>NUCLEOTIDE SEQUENCE [LARGE SCALE GENOMIC DNA]</scope>
    <source>
        <strain evidence="3 4">VKM Ac-2538</strain>
    </source>
</reference>
<keyword evidence="1" id="KW-0812">Transmembrane</keyword>
<accession>A0ABY2B962</accession>